<organism evidence="3 4">
    <name type="scientific">Arachnia propionica</name>
    <dbReference type="NCBI Taxonomy" id="1750"/>
    <lineage>
        <taxon>Bacteria</taxon>
        <taxon>Bacillati</taxon>
        <taxon>Actinomycetota</taxon>
        <taxon>Actinomycetes</taxon>
        <taxon>Propionibacteriales</taxon>
        <taxon>Propionibacteriaceae</taxon>
        <taxon>Arachnia</taxon>
    </lineage>
</organism>
<feature type="transmembrane region" description="Helical" evidence="2">
    <location>
        <begin position="463"/>
        <end position="482"/>
    </location>
</feature>
<keyword evidence="2" id="KW-0812">Transmembrane</keyword>
<evidence type="ECO:0000256" key="2">
    <source>
        <dbReference type="SAM" id="Phobius"/>
    </source>
</evidence>
<feature type="coiled-coil region" evidence="1">
    <location>
        <begin position="482"/>
        <end position="516"/>
    </location>
</feature>
<keyword evidence="2" id="KW-1133">Transmembrane helix</keyword>
<comment type="caution">
    <text evidence="3">The sequence shown here is derived from an EMBL/GenBank/DDBJ whole genome shotgun (WGS) entry which is preliminary data.</text>
</comment>
<dbReference type="Proteomes" id="UP000280819">
    <property type="component" value="Unassembled WGS sequence"/>
</dbReference>
<sequence length="541" mass="59520">MDETSWRWASEYGRDRLLKEAIENQNQATQSLNRSMARQAKEFQNDLKAVRGNVEARLNALTNAFLSYVRMEDVEKQLQAFAGHPEARSHALRSIQRLAAGQLPESLPDLPRYWLVPAVTALHPDGRLDESLAEQARQRNPEAAGIFLTIAQGAFGRGTAVVHDLPSLLRPDGEGRWSRWQVLVWQAVVLGAFGPDALEVVGDVVAGVLATEQDWDGWAQRTMKHHDDRKQPSTQQFATLRWVLDRFEEATGQALVVEGVSPQSTGPDFVAADSPVETPVPDDPAPEEEPTIDPQEAATTMLLEALTLRVVGSGEEEDELLLEASRAREEFMQLLKQTPSPDSPLATTPALRTVQEMVTAPGVPPASRTWLWRRLLPHFAPLAEQCGEGLASPPPAPEVTIAHVKDLVVGPDGVQQPSRLRAIRSNIEAQAPAGFLTMGIPVSVAGAVLLVLAVFLLTQNPTWGFLLLLVALAGLVLGTQLVSRTQTAREQVEAQLKSLDHKVERATKEALAQQERTQADRETRQELVTRFQAAQSALRRW</sequence>
<dbReference type="RefSeq" id="WP_124846036.1">
    <property type="nucleotide sequence ID" value="NZ_RQZG01000027.1"/>
</dbReference>
<gene>
    <name evidence="3" type="ORF">EII34_15285</name>
</gene>
<dbReference type="AlphaFoldDB" id="A0A3P1T1I8"/>
<reference evidence="3 4" key="1">
    <citation type="submission" date="2018-11" db="EMBL/GenBank/DDBJ databases">
        <title>Genomes From Bacteria Associated with the Canine Oral Cavity: a Test Case for Automated Genome-Based Taxonomic Assignment.</title>
        <authorList>
            <person name="Coil D.A."/>
            <person name="Jospin G."/>
            <person name="Darling A.E."/>
            <person name="Wallis C."/>
            <person name="Davis I.J."/>
            <person name="Harris S."/>
            <person name="Eisen J.A."/>
            <person name="Holcombe L.J."/>
            <person name="O'Flynn C."/>
        </authorList>
    </citation>
    <scope>NUCLEOTIDE SEQUENCE [LARGE SCALE GENOMIC DNA]</scope>
    <source>
        <strain evidence="3 4">OH887_COT-365</strain>
    </source>
</reference>
<evidence type="ECO:0000313" key="3">
    <source>
        <dbReference type="EMBL" id="RRD03135.1"/>
    </source>
</evidence>
<accession>A0A3P1T1I8</accession>
<feature type="transmembrane region" description="Helical" evidence="2">
    <location>
        <begin position="433"/>
        <end position="457"/>
    </location>
</feature>
<protein>
    <submittedName>
        <fullName evidence="3">Uncharacterized protein</fullName>
    </submittedName>
</protein>
<evidence type="ECO:0000256" key="1">
    <source>
        <dbReference type="SAM" id="Coils"/>
    </source>
</evidence>
<dbReference type="EMBL" id="RQZG01000027">
    <property type="protein sequence ID" value="RRD03135.1"/>
    <property type="molecule type" value="Genomic_DNA"/>
</dbReference>
<name>A0A3P1T1I8_9ACTN</name>
<keyword evidence="1" id="KW-0175">Coiled coil</keyword>
<proteinExistence type="predicted"/>
<evidence type="ECO:0000313" key="4">
    <source>
        <dbReference type="Proteomes" id="UP000280819"/>
    </source>
</evidence>
<dbReference type="OrthoDB" id="3725792at2"/>
<keyword evidence="2" id="KW-0472">Membrane</keyword>